<gene>
    <name evidence="1" type="ORF">S12H4_10284</name>
</gene>
<feature type="non-terminal residue" evidence="1">
    <location>
        <position position="1"/>
    </location>
</feature>
<name>X1RGM9_9ZZZZ</name>
<proteinExistence type="predicted"/>
<dbReference type="EMBL" id="BARW01004363">
    <property type="protein sequence ID" value="GAI62305.1"/>
    <property type="molecule type" value="Genomic_DNA"/>
</dbReference>
<evidence type="ECO:0000313" key="1">
    <source>
        <dbReference type="EMBL" id="GAI62305.1"/>
    </source>
</evidence>
<protein>
    <submittedName>
        <fullName evidence="1">Uncharacterized protein</fullName>
    </submittedName>
</protein>
<organism evidence="1">
    <name type="scientific">marine sediment metagenome</name>
    <dbReference type="NCBI Taxonomy" id="412755"/>
    <lineage>
        <taxon>unclassified sequences</taxon>
        <taxon>metagenomes</taxon>
        <taxon>ecological metagenomes</taxon>
    </lineage>
</organism>
<sequence>LKSLGYRKGISIVHLFGDDPTKFFFHINVLVDGGYLEPEVLDRLKRKLRRMIYSEAAVKRWGDKLDIFYEYKKNRAMAYQALDYFSRPTFKQFDGNEQLAGSIKGEHLIRTWGRWNEAPKWHLDESDKKLQSLVTLEKGKCPECGCPIHWDKGVTPLPLALGQGGVEITAGYYRLEDERAPPVPGFDFSNLIELQAGDFRKHSNAVRRSIDRARNIVSFRTGYEQDS</sequence>
<comment type="caution">
    <text evidence="1">The sequence shown here is derived from an EMBL/GenBank/DDBJ whole genome shotgun (WGS) entry which is preliminary data.</text>
</comment>
<reference evidence="1" key="1">
    <citation type="journal article" date="2014" name="Front. Microbiol.">
        <title>High frequency of phylogenetically diverse reductive dehalogenase-homologous genes in deep subseafloor sedimentary metagenomes.</title>
        <authorList>
            <person name="Kawai M."/>
            <person name="Futagami T."/>
            <person name="Toyoda A."/>
            <person name="Takaki Y."/>
            <person name="Nishi S."/>
            <person name="Hori S."/>
            <person name="Arai W."/>
            <person name="Tsubouchi T."/>
            <person name="Morono Y."/>
            <person name="Uchiyama I."/>
            <person name="Ito T."/>
            <person name="Fujiyama A."/>
            <person name="Inagaki F."/>
            <person name="Takami H."/>
        </authorList>
    </citation>
    <scope>NUCLEOTIDE SEQUENCE</scope>
    <source>
        <strain evidence="1">Expedition CK06-06</strain>
    </source>
</reference>
<dbReference type="AlphaFoldDB" id="X1RGM9"/>
<accession>X1RGM9</accession>